<accession>A0ABW8AHI0</accession>
<dbReference type="EMBL" id="JBITLV010000001">
    <property type="protein sequence ID" value="MFI7585820.1"/>
    <property type="molecule type" value="Genomic_DNA"/>
</dbReference>
<comment type="caution">
    <text evidence="3">The sequence shown here is derived from an EMBL/GenBank/DDBJ whole genome shotgun (WGS) entry which is preliminary data.</text>
</comment>
<evidence type="ECO:0000259" key="2">
    <source>
        <dbReference type="Pfam" id="PF01833"/>
    </source>
</evidence>
<proteinExistence type="predicted"/>
<feature type="domain" description="IPT/TIG" evidence="2">
    <location>
        <begin position="167"/>
        <end position="239"/>
    </location>
</feature>
<reference evidence="3 4" key="1">
    <citation type="submission" date="2024-10" db="EMBL/GenBank/DDBJ databases">
        <title>The Natural Products Discovery Center: Release of the First 8490 Sequenced Strains for Exploring Actinobacteria Biosynthetic Diversity.</title>
        <authorList>
            <person name="Kalkreuter E."/>
            <person name="Kautsar S.A."/>
            <person name="Yang D."/>
            <person name="Bader C.D."/>
            <person name="Teijaro C.N."/>
            <person name="Fluegel L."/>
            <person name="Davis C.M."/>
            <person name="Simpson J.R."/>
            <person name="Lauterbach L."/>
            <person name="Steele A.D."/>
            <person name="Gui C."/>
            <person name="Meng S."/>
            <person name="Li G."/>
            <person name="Viehrig K."/>
            <person name="Ye F."/>
            <person name="Su P."/>
            <person name="Kiefer A.F."/>
            <person name="Nichols A."/>
            <person name="Cepeda A.J."/>
            <person name="Yan W."/>
            <person name="Fan B."/>
            <person name="Jiang Y."/>
            <person name="Adhikari A."/>
            <person name="Zheng C.-J."/>
            <person name="Schuster L."/>
            <person name="Cowan T.M."/>
            <person name="Smanski M.J."/>
            <person name="Chevrette M.G."/>
            <person name="De Carvalho L.P.S."/>
            <person name="Shen B."/>
        </authorList>
    </citation>
    <scope>NUCLEOTIDE SEQUENCE [LARGE SCALE GENOMIC DNA]</scope>
    <source>
        <strain evidence="3 4">NPDC049639</strain>
    </source>
</reference>
<keyword evidence="1" id="KW-0732">Signal</keyword>
<name>A0ABW8AHI0_9ACTN</name>
<dbReference type="Pfam" id="PF01833">
    <property type="entry name" value="TIG"/>
    <property type="match status" value="2"/>
</dbReference>
<dbReference type="Gene3D" id="2.60.40.10">
    <property type="entry name" value="Immunoglobulins"/>
    <property type="match status" value="2"/>
</dbReference>
<evidence type="ECO:0000313" key="3">
    <source>
        <dbReference type="EMBL" id="MFI7585820.1"/>
    </source>
</evidence>
<dbReference type="InterPro" id="IPR002909">
    <property type="entry name" value="IPT_dom"/>
</dbReference>
<gene>
    <name evidence="3" type="ORF">ACIB24_01950</name>
</gene>
<dbReference type="SUPFAM" id="SSF81296">
    <property type="entry name" value="E set domains"/>
    <property type="match status" value="1"/>
</dbReference>
<sequence>MRKPRITTKRVLGATLAAGLVVAGTVALAGNSSAATVPAMTITPASGSTAGGDTLTIKGKGLTDADGTAVAVSAYYTTAACADGTPSSAAGYSNFTTGLTVVSATKAVLVVPGSLSLAAGAGYVCLGDAAVGSANTIVGSAKYTVGDAPTITKVNGNTEGGGAQAVSTSTFGGTTLTVEGTNFTKKTVVSVAGTAAVTKFVSDTKVTASIPAGAAGSGKAIKVTTEYGGVTSADQTVTYQSVLKASPSFGKASTAVGVELVGKGFSSMTFGAADSNYVIEFVPGGTTRAAADTISAALCTNIVIENDTTLSCRTPSNLSGAYSIQILKRGTTAGSDLAKVATGGVTTVISRSATYTAANF</sequence>
<dbReference type="InterPro" id="IPR013783">
    <property type="entry name" value="Ig-like_fold"/>
</dbReference>
<protein>
    <submittedName>
        <fullName evidence="3">IPT/TIG domain-containing protein</fullName>
    </submittedName>
</protein>
<feature type="chain" id="PRO_5046834879" evidence="1">
    <location>
        <begin position="30"/>
        <end position="360"/>
    </location>
</feature>
<feature type="signal peptide" evidence="1">
    <location>
        <begin position="1"/>
        <end position="29"/>
    </location>
</feature>
<dbReference type="InterPro" id="IPR014756">
    <property type="entry name" value="Ig_E-set"/>
</dbReference>
<dbReference type="Proteomes" id="UP001612915">
    <property type="component" value="Unassembled WGS sequence"/>
</dbReference>
<dbReference type="CDD" id="cd00102">
    <property type="entry name" value="IPT"/>
    <property type="match status" value="1"/>
</dbReference>
<organism evidence="3 4">
    <name type="scientific">Spongisporangium articulatum</name>
    <dbReference type="NCBI Taxonomy" id="3362603"/>
    <lineage>
        <taxon>Bacteria</taxon>
        <taxon>Bacillati</taxon>
        <taxon>Actinomycetota</taxon>
        <taxon>Actinomycetes</taxon>
        <taxon>Kineosporiales</taxon>
        <taxon>Kineosporiaceae</taxon>
        <taxon>Spongisporangium</taxon>
    </lineage>
</organism>
<evidence type="ECO:0000313" key="4">
    <source>
        <dbReference type="Proteomes" id="UP001612915"/>
    </source>
</evidence>
<dbReference type="RefSeq" id="WP_398274363.1">
    <property type="nucleotide sequence ID" value="NZ_JBITLV010000001.1"/>
</dbReference>
<feature type="domain" description="IPT/TIG" evidence="2">
    <location>
        <begin position="41"/>
        <end position="78"/>
    </location>
</feature>
<keyword evidence="4" id="KW-1185">Reference proteome</keyword>
<evidence type="ECO:0000256" key="1">
    <source>
        <dbReference type="SAM" id="SignalP"/>
    </source>
</evidence>